<feature type="transmembrane region" description="Helical" evidence="1">
    <location>
        <begin position="461"/>
        <end position="480"/>
    </location>
</feature>
<comment type="caution">
    <text evidence="4">The sequence shown here is derived from an EMBL/GenBank/DDBJ whole genome shotgun (WGS) entry which is preliminary data.</text>
</comment>
<feature type="domain" description="Beta-lactamase-related" evidence="3">
    <location>
        <begin position="40"/>
        <end position="328"/>
    </location>
</feature>
<name>A0A842IY52_9FLAO</name>
<dbReference type="RefSeq" id="WP_185789414.1">
    <property type="nucleotide sequence ID" value="NZ_JACLCP010000003.1"/>
</dbReference>
<feature type="transmembrane region" description="Helical" evidence="1">
    <location>
        <begin position="486"/>
        <end position="507"/>
    </location>
</feature>
<evidence type="ECO:0000256" key="2">
    <source>
        <dbReference type="SAM" id="SignalP"/>
    </source>
</evidence>
<feature type="transmembrane region" description="Helical" evidence="1">
    <location>
        <begin position="550"/>
        <end position="570"/>
    </location>
</feature>
<dbReference type="Proteomes" id="UP000533900">
    <property type="component" value="Unassembled WGS sequence"/>
</dbReference>
<dbReference type="SUPFAM" id="SSF56601">
    <property type="entry name" value="beta-lactamase/transpeptidase-like"/>
    <property type="match status" value="1"/>
</dbReference>
<dbReference type="InterPro" id="IPR012338">
    <property type="entry name" value="Beta-lactam/transpept-like"/>
</dbReference>
<keyword evidence="1" id="KW-0812">Transmembrane</keyword>
<gene>
    <name evidence="4" type="ORF">H7F21_11390</name>
</gene>
<keyword evidence="5" id="KW-1185">Reference proteome</keyword>
<dbReference type="InterPro" id="IPR009339">
    <property type="entry name" value="DUF998"/>
</dbReference>
<evidence type="ECO:0000256" key="1">
    <source>
        <dbReference type="SAM" id="Phobius"/>
    </source>
</evidence>
<dbReference type="EMBL" id="JACLCP010000003">
    <property type="protein sequence ID" value="MBC2845698.1"/>
    <property type="molecule type" value="Genomic_DNA"/>
</dbReference>
<dbReference type="GO" id="GO:0016787">
    <property type="term" value="F:hydrolase activity"/>
    <property type="evidence" value="ECO:0007669"/>
    <property type="project" value="UniProtKB-KW"/>
</dbReference>
<dbReference type="PANTHER" id="PTHR46825:SF9">
    <property type="entry name" value="BETA-LACTAMASE-RELATED DOMAIN-CONTAINING PROTEIN"/>
    <property type="match status" value="1"/>
</dbReference>
<accession>A0A842IY52</accession>
<dbReference type="AlphaFoldDB" id="A0A842IY52"/>
<sequence length="579" mass="65993">MKYLFVFIALISSYTYAQNINTEQLDSYFSSLEHRNEAMGSIAISKNGKILYSNAIGYKTINGNDKEKSTTATHYKIWSITKTYTAVMIFQLIEEGKLSLDTTLNTFYPQIPNSKKITIRQMLCHRSGIFDYVNDIEKDIKLRDIQSKDSIAELIGTFTPNFKPGENFRYSNSNYLFLGYIIETLDSVNFETALSNRILSKLKLRNTYFGTQTVKNLKNIANTYNFNGSWIPVDGEADYNNHIETADGGIVATMEDMALFIEALFDGKLISEQGLSNMLEGNDSYRLGIMKTQFLDSEGFGHTGGWISESSLFYYPKEELTIAYATNGIVIRKEEILDNVLKIYHNKPFAVSMNRNVQGLVILIIGLLCYSILRFRFSKVLTSRNLIYLGFITPLIFWIGSFISGLLRENYNYLSEPITALDAFYSSSGTFMASIQFTTALLSILFFLIIYKNCKRHQINVIPAMLLLFVPIAMIGASLFPFPNELYSLFTNIIILSALSPITAIFLWRKSQIYGIRRLALLSIFLTIVSICLIAIRSVDPEFVFNYMGIIQRILYLGWSLWFVFLALSFQNLNKKKPS</sequence>
<protein>
    <submittedName>
        <fullName evidence="4">Serine hydrolase</fullName>
    </submittedName>
</protein>
<keyword evidence="4" id="KW-0378">Hydrolase</keyword>
<feature type="transmembrane region" description="Helical" evidence="1">
    <location>
        <begin position="357"/>
        <end position="373"/>
    </location>
</feature>
<feature type="transmembrane region" description="Helical" evidence="1">
    <location>
        <begin position="427"/>
        <end position="449"/>
    </location>
</feature>
<keyword evidence="1" id="KW-0472">Membrane</keyword>
<dbReference type="Gene3D" id="3.40.710.10">
    <property type="entry name" value="DD-peptidase/beta-lactamase superfamily"/>
    <property type="match status" value="1"/>
</dbReference>
<keyword evidence="1" id="KW-1133">Transmembrane helix</keyword>
<evidence type="ECO:0000259" key="3">
    <source>
        <dbReference type="Pfam" id="PF00144"/>
    </source>
</evidence>
<feature type="chain" id="PRO_5033004410" evidence="2">
    <location>
        <begin position="18"/>
        <end position="579"/>
    </location>
</feature>
<dbReference type="InterPro" id="IPR001466">
    <property type="entry name" value="Beta-lactam-related"/>
</dbReference>
<dbReference type="PANTHER" id="PTHR46825">
    <property type="entry name" value="D-ALANYL-D-ALANINE-CARBOXYPEPTIDASE/ENDOPEPTIDASE AMPH"/>
    <property type="match status" value="1"/>
</dbReference>
<proteinExistence type="predicted"/>
<feature type="signal peptide" evidence="2">
    <location>
        <begin position="1"/>
        <end position="17"/>
    </location>
</feature>
<reference evidence="4" key="1">
    <citation type="submission" date="2020-08" db="EMBL/GenBank/DDBJ databases">
        <title>Winogradskyella ouciana sp. nov., isolated from the hadal seawater of the Mariana Trench.</title>
        <authorList>
            <person name="He X."/>
        </authorList>
    </citation>
    <scope>NUCLEOTIDE SEQUENCE [LARGE SCALE GENOMIC DNA]</scope>
    <source>
        <strain evidence="4">KCTC 52348</strain>
    </source>
</reference>
<dbReference type="InterPro" id="IPR050491">
    <property type="entry name" value="AmpC-like"/>
</dbReference>
<dbReference type="Pfam" id="PF00144">
    <property type="entry name" value="Beta-lactamase"/>
    <property type="match status" value="1"/>
</dbReference>
<keyword evidence="2" id="KW-0732">Signal</keyword>
<feature type="transmembrane region" description="Helical" evidence="1">
    <location>
        <begin position="385"/>
        <end position="407"/>
    </location>
</feature>
<dbReference type="Pfam" id="PF06197">
    <property type="entry name" value="DUF998"/>
    <property type="match status" value="1"/>
</dbReference>
<evidence type="ECO:0000313" key="4">
    <source>
        <dbReference type="EMBL" id="MBC2845698.1"/>
    </source>
</evidence>
<feature type="transmembrane region" description="Helical" evidence="1">
    <location>
        <begin position="519"/>
        <end position="538"/>
    </location>
</feature>
<organism evidence="4 5">
    <name type="scientific">Winogradskyella flava</name>
    <dbReference type="NCBI Taxonomy" id="1884876"/>
    <lineage>
        <taxon>Bacteria</taxon>
        <taxon>Pseudomonadati</taxon>
        <taxon>Bacteroidota</taxon>
        <taxon>Flavobacteriia</taxon>
        <taxon>Flavobacteriales</taxon>
        <taxon>Flavobacteriaceae</taxon>
        <taxon>Winogradskyella</taxon>
    </lineage>
</organism>
<evidence type="ECO:0000313" key="5">
    <source>
        <dbReference type="Proteomes" id="UP000533900"/>
    </source>
</evidence>